<evidence type="ECO:0000313" key="2">
    <source>
        <dbReference type="Proteomes" id="UP000177230"/>
    </source>
</evidence>
<gene>
    <name evidence="1" type="ORF">A2024_04805</name>
</gene>
<dbReference type="AlphaFoldDB" id="A0A1F5RGA2"/>
<evidence type="ECO:0000313" key="1">
    <source>
        <dbReference type="EMBL" id="OGF13101.1"/>
    </source>
</evidence>
<accession>A0A1F5RGA2</accession>
<protein>
    <submittedName>
        <fullName evidence="1">Uncharacterized protein</fullName>
    </submittedName>
</protein>
<comment type="caution">
    <text evidence="1">The sequence shown here is derived from an EMBL/GenBank/DDBJ whole genome shotgun (WGS) entry which is preliminary data.</text>
</comment>
<organism evidence="1 2">
    <name type="scientific">Candidatus Edwardsbacteria bacterium GWF2_54_11</name>
    <dbReference type="NCBI Taxonomy" id="1817851"/>
    <lineage>
        <taxon>Bacteria</taxon>
        <taxon>Candidatus Edwardsiibacteriota</taxon>
    </lineage>
</organism>
<sequence length="84" mass="9301">MIYIGIRSAGKKYIVHPTTEQAYQNSNALKENNIWYYTSEKSIDEFAIAGAFGTYDSLAEAENTIKSVDPGIQNVYKPPAPPAE</sequence>
<dbReference type="Proteomes" id="UP000177230">
    <property type="component" value="Unassembled WGS sequence"/>
</dbReference>
<dbReference type="EMBL" id="MFFM01000026">
    <property type="protein sequence ID" value="OGF13101.1"/>
    <property type="molecule type" value="Genomic_DNA"/>
</dbReference>
<reference evidence="1 2" key="1">
    <citation type="journal article" date="2016" name="Nat. Commun.">
        <title>Thousands of microbial genomes shed light on interconnected biogeochemical processes in an aquifer system.</title>
        <authorList>
            <person name="Anantharaman K."/>
            <person name="Brown C.T."/>
            <person name="Hug L.A."/>
            <person name="Sharon I."/>
            <person name="Castelle C.J."/>
            <person name="Probst A.J."/>
            <person name="Thomas B.C."/>
            <person name="Singh A."/>
            <person name="Wilkins M.J."/>
            <person name="Karaoz U."/>
            <person name="Brodie E.L."/>
            <person name="Williams K.H."/>
            <person name="Hubbard S.S."/>
            <person name="Banfield J.F."/>
        </authorList>
    </citation>
    <scope>NUCLEOTIDE SEQUENCE [LARGE SCALE GENOMIC DNA]</scope>
</reference>
<proteinExistence type="predicted"/>
<name>A0A1F5RGA2_9BACT</name>